<name>A0A6B0UKT1_IXORI</name>
<sequence>MLAKSGYLICWFYHFRSILSVCYLFSNLANVWSIRTWAEAISAVKVWEIETHHNAKSDLLAKHMYLCHFHIPILKLNHCVFCASSAMKLLHTTVFAQDNIRTSHIRILQLWTQ</sequence>
<protein>
    <submittedName>
        <fullName evidence="1">Putative secreted protein</fullName>
    </submittedName>
</protein>
<dbReference type="AlphaFoldDB" id="A0A6B0UKT1"/>
<evidence type="ECO:0000313" key="1">
    <source>
        <dbReference type="EMBL" id="MXU90253.1"/>
    </source>
</evidence>
<organism evidence="1">
    <name type="scientific">Ixodes ricinus</name>
    <name type="common">Common tick</name>
    <name type="synonym">Acarus ricinus</name>
    <dbReference type="NCBI Taxonomy" id="34613"/>
    <lineage>
        <taxon>Eukaryota</taxon>
        <taxon>Metazoa</taxon>
        <taxon>Ecdysozoa</taxon>
        <taxon>Arthropoda</taxon>
        <taxon>Chelicerata</taxon>
        <taxon>Arachnida</taxon>
        <taxon>Acari</taxon>
        <taxon>Parasitiformes</taxon>
        <taxon>Ixodida</taxon>
        <taxon>Ixodoidea</taxon>
        <taxon>Ixodidae</taxon>
        <taxon>Ixodinae</taxon>
        <taxon>Ixodes</taxon>
    </lineage>
</organism>
<reference evidence="1" key="1">
    <citation type="submission" date="2019-12" db="EMBL/GenBank/DDBJ databases">
        <title>An insight into the sialome of adult female Ixodes ricinus ticks feeding for 6 days.</title>
        <authorList>
            <person name="Perner J."/>
            <person name="Ribeiro J.M.C."/>
        </authorList>
    </citation>
    <scope>NUCLEOTIDE SEQUENCE</scope>
    <source>
        <strain evidence="1">Semi-engorged</strain>
        <tissue evidence="1">Salivary glands</tissue>
    </source>
</reference>
<proteinExistence type="predicted"/>
<dbReference type="EMBL" id="GIFC01008170">
    <property type="protein sequence ID" value="MXU90253.1"/>
    <property type="molecule type" value="Transcribed_RNA"/>
</dbReference>
<accession>A0A6B0UKT1</accession>